<proteinExistence type="predicted"/>
<dbReference type="PANTHER" id="PTHR11614">
    <property type="entry name" value="PHOSPHOLIPASE-RELATED"/>
    <property type="match status" value="1"/>
</dbReference>
<feature type="domain" description="Serine aminopeptidase S33" evidence="1">
    <location>
        <begin position="78"/>
        <end position="306"/>
    </location>
</feature>
<comment type="caution">
    <text evidence="2">The sequence shown here is derived from an EMBL/GenBank/DDBJ whole genome shotgun (WGS) entry which is preliminary data.</text>
</comment>
<dbReference type="EMBL" id="JBHRYJ010000001">
    <property type="protein sequence ID" value="MFC3675711.1"/>
    <property type="molecule type" value="Genomic_DNA"/>
</dbReference>
<name>A0ABV7VFW8_9PROT</name>
<dbReference type="GO" id="GO:0016787">
    <property type="term" value="F:hydrolase activity"/>
    <property type="evidence" value="ECO:0007669"/>
    <property type="project" value="UniProtKB-KW"/>
</dbReference>
<dbReference type="Proteomes" id="UP001595711">
    <property type="component" value="Unassembled WGS sequence"/>
</dbReference>
<dbReference type="RefSeq" id="WP_379724792.1">
    <property type="nucleotide sequence ID" value="NZ_JBHRYJ010000001.1"/>
</dbReference>
<evidence type="ECO:0000259" key="1">
    <source>
        <dbReference type="Pfam" id="PF12146"/>
    </source>
</evidence>
<dbReference type="SUPFAM" id="SSF53474">
    <property type="entry name" value="alpha/beta-Hydrolases"/>
    <property type="match status" value="1"/>
</dbReference>
<dbReference type="InterPro" id="IPR022742">
    <property type="entry name" value="Hydrolase_4"/>
</dbReference>
<dbReference type="InterPro" id="IPR029058">
    <property type="entry name" value="AB_hydrolase_fold"/>
</dbReference>
<organism evidence="2 3">
    <name type="scientific">Ferrovibrio xuzhouensis</name>
    <dbReference type="NCBI Taxonomy" id="1576914"/>
    <lineage>
        <taxon>Bacteria</taxon>
        <taxon>Pseudomonadati</taxon>
        <taxon>Pseudomonadota</taxon>
        <taxon>Alphaproteobacteria</taxon>
        <taxon>Rhodospirillales</taxon>
        <taxon>Rhodospirillaceae</taxon>
        <taxon>Ferrovibrio</taxon>
    </lineage>
</organism>
<sequence>MRGFVRYILLPGLGTVLLLLAAWAAAIVWGTAAAPAPLASINDAVARQSLSALPERRFVRARDGMALAYRVYPGAIARAVILVHGSTADSASMHSLARALQSMPDPPTVYSLDIRGHGQSGALRGDIAYVGQLEDDLADFLAASRIDHPAAQWTLIGFSSGGGFALRIAGSPLAKDFHRFILLAPMLSHDAPTYRSAGGGWVAAYIPRLIGLSLLDRIGLPWFQDLPVLAFARRDGGGHAYTYSWRLWRNFKPHDDYAADLRTAPSPPVILVGGKDELMVADAYAPLVTGLRNDAMVTVLPGLSHMDMIFNDEAQRAVIDAVMKE</sequence>
<evidence type="ECO:0000313" key="2">
    <source>
        <dbReference type="EMBL" id="MFC3675711.1"/>
    </source>
</evidence>
<dbReference type="InterPro" id="IPR051044">
    <property type="entry name" value="MAG_DAG_Lipase"/>
</dbReference>
<accession>A0ABV7VFW8</accession>
<dbReference type="Gene3D" id="3.40.50.1820">
    <property type="entry name" value="alpha/beta hydrolase"/>
    <property type="match status" value="1"/>
</dbReference>
<reference evidence="3" key="1">
    <citation type="journal article" date="2019" name="Int. J. Syst. Evol. Microbiol.">
        <title>The Global Catalogue of Microorganisms (GCM) 10K type strain sequencing project: providing services to taxonomists for standard genome sequencing and annotation.</title>
        <authorList>
            <consortium name="The Broad Institute Genomics Platform"/>
            <consortium name="The Broad Institute Genome Sequencing Center for Infectious Disease"/>
            <person name="Wu L."/>
            <person name="Ma J."/>
        </authorList>
    </citation>
    <scope>NUCLEOTIDE SEQUENCE [LARGE SCALE GENOMIC DNA]</scope>
    <source>
        <strain evidence="3">KCTC 42182</strain>
    </source>
</reference>
<keyword evidence="3" id="KW-1185">Reference proteome</keyword>
<keyword evidence="2" id="KW-0378">Hydrolase</keyword>
<protein>
    <submittedName>
        <fullName evidence="2">Alpha/beta hydrolase</fullName>
    </submittedName>
</protein>
<dbReference type="Pfam" id="PF12146">
    <property type="entry name" value="Hydrolase_4"/>
    <property type="match status" value="1"/>
</dbReference>
<evidence type="ECO:0000313" key="3">
    <source>
        <dbReference type="Proteomes" id="UP001595711"/>
    </source>
</evidence>
<gene>
    <name evidence="2" type="ORF">ACFOOQ_09175</name>
</gene>